<reference evidence="3 4" key="1">
    <citation type="journal article" date="2019" name="Sci. Rep.">
        <title>Comparative genomics of chytrid fungi reveal insights into the obligate biotrophic and pathogenic lifestyle of Synchytrium endobioticum.</title>
        <authorList>
            <person name="van de Vossenberg B.T.L.H."/>
            <person name="Warris S."/>
            <person name="Nguyen H.D.T."/>
            <person name="van Gent-Pelzer M.P.E."/>
            <person name="Joly D.L."/>
            <person name="van de Geest H.C."/>
            <person name="Bonants P.J.M."/>
            <person name="Smith D.S."/>
            <person name="Levesque C.A."/>
            <person name="van der Lee T.A.J."/>
        </authorList>
    </citation>
    <scope>NUCLEOTIDE SEQUENCE [LARGE SCALE GENOMIC DNA]</scope>
    <source>
        <strain evidence="3 4">JEL517</strain>
    </source>
</reference>
<feature type="compositionally biased region" description="Low complexity" evidence="2">
    <location>
        <begin position="252"/>
        <end position="265"/>
    </location>
</feature>
<dbReference type="Pfam" id="PF13879">
    <property type="entry name" value="Hmw_CFAP97"/>
    <property type="match status" value="1"/>
</dbReference>
<dbReference type="InterPro" id="IPR029488">
    <property type="entry name" value="Hmw/CFAP97"/>
</dbReference>
<dbReference type="PANTHER" id="PTHR33768">
    <property type="entry name" value="MIP11318P"/>
    <property type="match status" value="1"/>
</dbReference>
<dbReference type="EMBL" id="QEAO01000011">
    <property type="protein sequence ID" value="TPX34803.1"/>
    <property type="molecule type" value="Genomic_DNA"/>
</dbReference>
<proteinExistence type="inferred from homology"/>
<evidence type="ECO:0000313" key="3">
    <source>
        <dbReference type="EMBL" id="TPX34803.1"/>
    </source>
</evidence>
<comment type="similarity">
    <text evidence="1">Belongs to the CFAP97 family.</text>
</comment>
<dbReference type="InterPro" id="IPR038792">
    <property type="entry name" value="CFAP97D1/2"/>
</dbReference>
<dbReference type="PANTHER" id="PTHR33768:SF3">
    <property type="entry name" value="MIP11318P"/>
    <property type="match status" value="1"/>
</dbReference>
<dbReference type="AlphaFoldDB" id="A0A507CB94"/>
<evidence type="ECO:0000256" key="2">
    <source>
        <dbReference type="SAM" id="MobiDB-lite"/>
    </source>
</evidence>
<dbReference type="OrthoDB" id="2163395at2759"/>
<evidence type="ECO:0000256" key="1">
    <source>
        <dbReference type="ARBA" id="ARBA00008315"/>
    </source>
</evidence>
<dbReference type="Proteomes" id="UP000319731">
    <property type="component" value="Unassembled WGS sequence"/>
</dbReference>
<feature type="region of interest" description="Disordered" evidence="2">
    <location>
        <begin position="219"/>
        <end position="265"/>
    </location>
</feature>
<gene>
    <name evidence="3" type="ORF">SmJEL517_g02640</name>
</gene>
<dbReference type="RefSeq" id="XP_031025441.1">
    <property type="nucleotide sequence ID" value="XM_031168568.1"/>
</dbReference>
<accession>A0A507CB94</accession>
<feature type="compositionally biased region" description="Basic and acidic residues" evidence="2">
    <location>
        <begin position="10"/>
        <end position="37"/>
    </location>
</feature>
<name>A0A507CB94_9FUNG</name>
<feature type="compositionally biased region" description="Low complexity" evidence="2">
    <location>
        <begin position="219"/>
        <end position="245"/>
    </location>
</feature>
<comment type="caution">
    <text evidence="3">The sequence shown here is derived from an EMBL/GenBank/DDBJ whole genome shotgun (WGS) entry which is preliminary data.</text>
</comment>
<protein>
    <submittedName>
        <fullName evidence="3">Uncharacterized protein</fullName>
    </submittedName>
</protein>
<feature type="region of interest" description="Disordered" evidence="2">
    <location>
        <begin position="1"/>
        <end position="37"/>
    </location>
</feature>
<sequence>MEEPVPTRPIDLDKQPSELDHEDVQPAKAEPIKHEEPADPLAYRHYHSLYPTCNRLLASKWDGARRKRHLDKLATMAPAIDNQPPRKWGHLEVKTGKKLQIYNDRLAEIERSNRQLLEKMSHIMKVSTGISRNENIYEARAGFAHDRHYYRRMRELEKLNMENQKILRRLESMGAHYDHKQWQEERLNNLVYLQNISAYPQKYQEMMKIEAERKVKSKTITPTTTKTSEQPKKPTVTTTKVSSPPKAKETTKPVAAKKPAQQAKTVVTATPAVVPVSTKASTYAIAAAPAVEEAPVVEATPVAASEEVAPQVEAPAEVVA</sequence>
<keyword evidence="4" id="KW-1185">Reference proteome</keyword>
<dbReference type="STRING" id="1806994.A0A507CB94"/>
<dbReference type="GeneID" id="42003865"/>
<evidence type="ECO:0000313" key="4">
    <source>
        <dbReference type="Proteomes" id="UP000319731"/>
    </source>
</evidence>
<organism evidence="3 4">
    <name type="scientific">Synchytrium microbalum</name>
    <dbReference type="NCBI Taxonomy" id="1806994"/>
    <lineage>
        <taxon>Eukaryota</taxon>
        <taxon>Fungi</taxon>
        <taxon>Fungi incertae sedis</taxon>
        <taxon>Chytridiomycota</taxon>
        <taxon>Chytridiomycota incertae sedis</taxon>
        <taxon>Chytridiomycetes</taxon>
        <taxon>Synchytriales</taxon>
        <taxon>Synchytriaceae</taxon>
        <taxon>Synchytrium</taxon>
    </lineage>
</organism>